<keyword evidence="2 5" id="KW-0456">Lyase</keyword>
<protein>
    <submittedName>
        <fullName evidence="5">Adenylosuccinate lyase</fullName>
    </submittedName>
</protein>
<accession>A0ABR0YG60</accession>
<keyword evidence="3" id="KW-0732">Signal</keyword>
<feature type="chain" id="PRO_5047167953" evidence="3">
    <location>
        <begin position="20"/>
        <end position="203"/>
    </location>
</feature>
<evidence type="ECO:0000256" key="2">
    <source>
        <dbReference type="ARBA" id="ARBA00023239"/>
    </source>
</evidence>
<organism evidence="5 6">
    <name type="scientific">Huso huso</name>
    <name type="common">Beluga</name>
    <name type="synonym">Acipenser huso</name>
    <dbReference type="NCBI Taxonomy" id="61971"/>
    <lineage>
        <taxon>Eukaryota</taxon>
        <taxon>Metazoa</taxon>
        <taxon>Chordata</taxon>
        <taxon>Craniata</taxon>
        <taxon>Vertebrata</taxon>
        <taxon>Euteleostomi</taxon>
        <taxon>Actinopterygii</taxon>
        <taxon>Chondrostei</taxon>
        <taxon>Acipenseriformes</taxon>
        <taxon>Acipenseridae</taxon>
        <taxon>Huso</taxon>
    </lineage>
</organism>
<dbReference type="Proteomes" id="UP001369086">
    <property type="component" value="Unassembled WGS sequence"/>
</dbReference>
<dbReference type="SMART" id="SM00998">
    <property type="entry name" value="ADSL_C"/>
    <property type="match status" value="1"/>
</dbReference>
<feature type="domain" description="Adenylosuccinate lyase C-terminal" evidence="4">
    <location>
        <begin position="102"/>
        <end position="180"/>
    </location>
</feature>
<evidence type="ECO:0000313" key="5">
    <source>
        <dbReference type="EMBL" id="KAK6471622.1"/>
    </source>
</evidence>
<evidence type="ECO:0000256" key="1">
    <source>
        <dbReference type="ARBA" id="ARBA00011668"/>
    </source>
</evidence>
<sequence length="203" mass="22324">MGVCVSLLISCVFYRIVWVCVCRCSSPVCFTGLYGCVCVCRCSSPVCFTGLYGCVCRCSSPVCFTGLYGCVCVSLLISSVFYRIVWVCVCRCSSPVCFTGLYGCVCVTAHLQCVLQDCHEKVRVLSQLAAAVVKQEGGDNDLITRIQADPYFTPILGQLDTLLDPKTFTGRAPQQVKKFLSVEVRPLLLPFESEMNVKIELEI</sequence>
<gene>
    <name evidence="5" type="ORF">HHUSO_G29564</name>
</gene>
<evidence type="ECO:0000256" key="3">
    <source>
        <dbReference type="SAM" id="SignalP"/>
    </source>
</evidence>
<evidence type="ECO:0000313" key="6">
    <source>
        <dbReference type="Proteomes" id="UP001369086"/>
    </source>
</evidence>
<dbReference type="GO" id="GO:0016829">
    <property type="term" value="F:lyase activity"/>
    <property type="evidence" value="ECO:0007669"/>
    <property type="project" value="UniProtKB-KW"/>
</dbReference>
<dbReference type="PANTHER" id="PTHR43172">
    <property type="entry name" value="ADENYLOSUCCINATE LYASE"/>
    <property type="match status" value="1"/>
</dbReference>
<comment type="subunit">
    <text evidence="1">Homotetramer. Residues from neighboring subunits contribute catalytic and substrate-binding residues to each active site.</text>
</comment>
<reference evidence="5 6" key="1">
    <citation type="submission" date="2021-05" db="EMBL/GenBank/DDBJ databases">
        <authorList>
            <person name="Zahm M."/>
            <person name="Klopp C."/>
            <person name="Cabau C."/>
            <person name="Kuhl H."/>
            <person name="Suciu R."/>
            <person name="Ciorpac M."/>
            <person name="Holostenco D."/>
            <person name="Gessner J."/>
            <person name="Wuertz S."/>
            <person name="Hohne C."/>
            <person name="Stock M."/>
            <person name="Gislard M."/>
            <person name="Lluch J."/>
            <person name="Milhes M."/>
            <person name="Lampietro C."/>
            <person name="Lopez Roques C."/>
            <person name="Donnadieu C."/>
            <person name="Du K."/>
            <person name="Schartl M."/>
            <person name="Guiguen Y."/>
        </authorList>
    </citation>
    <scope>NUCLEOTIDE SEQUENCE [LARGE SCALE GENOMIC DNA]</scope>
    <source>
        <strain evidence="5">Hh-F2</strain>
        <tissue evidence="5">Blood</tissue>
    </source>
</reference>
<dbReference type="Pfam" id="PF10397">
    <property type="entry name" value="ADSL_C"/>
    <property type="match status" value="1"/>
</dbReference>
<evidence type="ECO:0000259" key="4">
    <source>
        <dbReference type="SMART" id="SM00998"/>
    </source>
</evidence>
<feature type="signal peptide" evidence="3">
    <location>
        <begin position="1"/>
        <end position="19"/>
    </location>
</feature>
<proteinExistence type="predicted"/>
<dbReference type="PANTHER" id="PTHR43172:SF1">
    <property type="entry name" value="ADENYLOSUCCINATE LYASE"/>
    <property type="match status" value="1"/>
</dbReference>
<comment type="caution">
    <text evidence="5">The sequence shown here is derived from an EMBL/GenBank/DDBJ whole genome shotgun (WGS) entry which is preliminary data.</text>
</comment>
<dbReference type="EMBL" id="JAHFZB010000031">
    <property type="protein sequence ID" value="KAK6471622.1"/>
    <property type="molecule type" value="Genomic_DNA"/>
</dbReference>
<keyword evidence="6" id="KW-1185">Reference proteome</keyword>
<name>A0ABR0YG60_HUSHU</name>
<dbReference type="InterPro" id="IPR019468">
    <property type="entry name" value="AdenyloSucc_lyase_C"/>
</dbReference>
<dbReference type="Gene3D" id="6.10.250.1570">
    <property type="match status" value="1"/>
</dbReference>